<comment type="caution">
    <text evidence="1">The sequence shown here is derived from an EMBL/GenBank/DDBJ whole genome shotgun (WGS) entry which is preliminary data.</text>
</comment>
<dbReference type="RefSeq" id="WP_135261147.1">
    <property type="nucleotide sequence ID" value="NZ_SJZF01000044.1"/>
</dbReference>
<reference evidence="1 2" key="1">
    <citation type="submission" date="2019-03" db="EMBL/GenBank/DDBJ databases">
        <title>Thermus tengchongensis species for the arsenic transformation mechanism.</title>
        <authorList>
            <person name="Yuan G.C."/>
        </authorList>
    </citation>
    <scope>NUCLEOTIDE SEQUENCE [LARGE SCALE GENOMIC DNA]</scope>
    <source>
        <strain evidence="1 2">15W</strain>
    </source>
</reference>
<accession>A0A4Y9F7F6</accession>
<gene>
    <name evidence="1" type="ORF">E0687_13115</name>
</gene>
<dbReference type="AlphaFoldDB" id="A0A4Y9F7F6"/>
<evidence type="ECO:0000313" key="1">
    <source>
        <dbReference type="EMBL" id="TFU24981.1"/>
    </source>
</evidence>
<dbReference type="Proteomes" id="UP000297668">
    <property type="component" value="Unassembled WGS sequence"/>
</dbReference>
<protein>
    <submittedName>
        <fullName evidence="1">Uncharacterized protein</fullName>
    </submittedName>
</protein>
<proteinExistence type="predicted"/>
<evidence type="ECO:0000313" key="2">
    <source>
        <dbReference type="Proteomes" id="UP000297668"/>
    </source>
</evidence>
<dbReference type="EMBL" id="SJZF01000044">
    <property type="protein sequence ID" value="TFU24981.1"/>
    <property type="molecule type" value="Genomic_DNA"/>
</dbReference>
<name>A0A4Y9F7F6_9DEIN</name>
<sequence length="61" mass="6803">MEFLILMALLGGPLLVLALLVGALEELGVMRPPSEEDWPQEAWQGKLPWPLSLFEEEDRGA</sequence>
<organism evidence="1 2">
    <name type="scientific">Thermus tengchongensis</name>
    <dbReference type="NCBI Taxonomy" id="1214928"/>
    <lineage>
        <taxon>Bacteria</taxon>
        <taxon>Thermotogati</taxon>
        <taxon>Deinococcota</taxon>
        <taxon>Deinococci</taxon>
        <taxon>Thermales</taxon>
        <taxon>Thermaceae</taxon>
        <taxon>Thermus</taxon>
    </lineage>
</organism>